<sequence length="166" mass="17112">MARGTEVDRGRALLDGAIAGAVGSTALNGVTYLDMALRGRPASSTPERTAGKLAALAHLGLGPEDRAANRRSGLGPLLGYVIGVGVAAAGAAVIGRPRLPTPVGATLLGAGLMLLSDGSMTALRVTDPRQWSRTDWISDIIPHLIYGAVAVATWHRLAQRAARSRC</sequence>
<dbReference type="Proteomes" id="UP000578819">
    <property type="component" value="Unassembled WGS sequence"/>
</dbReference>
<comment type="caution">
    <text evidence="2">The sequence shown here is derived from an EMBL/GenBank/DDBJ whole genome shotgun (WGS) entry which is preliminary data.</text>
</comment>
<feature type="transmembrane region" description="Helical" evidence="1">
    <location>
        <begin position="77"/>
        <end position="95"/>
    </location>
</feature>
<dbReference type="EMBL" id="JACHJW010000001">
    <property type="protein sequence ID" value="MBB4962288.1"/>
    <property type="molecule type" value="Genomic_DNA"/>
</dbReference>
<protein>
    <recommendedName>
        <fullName evidence="4">DUF1440 domain-containing protein</fullName>
    </recommendedName>
</protein>
<keyword evidence="1" id="KW-0472">Membrane</keyword>
<accession>A0A7W7SWR1</accession>
<dbReference type="AlphaFoldDB" id="A0A7W7SWR1"/>
<reference evidence="2 3" key="1">
    <citation type="submission" date="2020-08" db="EMBL/GenBank/DDBJ databases">
        <title>Sequencing the genomes of 1000 actinobacteria strains.</title>
        <authorList>
            <person name="Klenk H.-P."/>
        </authorList>
    </citation>
    <scope>NUCLEOTIDE SEQUENCE [LARGE SCALE GENOMIC DNA]</scope>
    <source>
        <strain evidence="2 3">DSM 45886</strain>
    </source>
</reference>
<evidence type="ECO:0000256" key="1">
    <source>
        <dbReference type="SAM" id="Phobius"/>
    </source>
</evidence>
<organism evidence="2 3">
    <name type="scientific">Micromonospora polyrhachis</name>
    <dbReference type="NCBI Taxonomy" id="1282883"/>
    <lineage>
        <taxon>Bacteria</taxon>
        <taxon>Bacillati</taxon>
        <taxon>Actinomycetota</taxon>
        <taxon>Actinomycetes</taxon>
        <taxon>Micromonosporales</taxon>
        <taxon>Micromonosporaceae</taxon>
        <taxon>Micromonospora</taxon>
    </lineage>
</organism>
<name>A0A7W7SWR1_9ACTN</name>
<keyword evidence="1" id="KW-0812">Transmembrane</keyword>
<evidence type="ECO:0008006" key="4">
    <source>
        <dbReference type="Google" id="ProtNLM"/>
    </source>
</evidence>
<evidence type="ECO:0000313" key="2">
    <source>
        <dbReference type="EMBL" id="MBB4962288.1"/>
    </source>
</evidence>
<keyword evidence="1" id="KW-1133">Transmembrane helix</keyword>
<gene>
    <name evidence="2" type="ORF">FHR38_006021</name>
</gene>
<feature type="transmembrane region" description="Helical" evidence="1">
    <location>
        <begin position="140"/>
        <end position="158"/>
    </location>
</feature>
<proteinExistence type="predicted"/>
<keyword evidence="3" id="KW-1185">Reference proteome</keyword>
<dbReference type="RefSeq" id="WP_184538415.1">
    <property type="nucleotide sequence ID" value="NZ_JACHJW010000001.1"/>
</dbReference>
<evidence type="ECO:0000313" key="3">
    <source>
        <dbReference type="Proteomes" id="UP000578819"/>
    </source>
</evidence>